<name>A0ABV6KZ56_9SPHI</name>
<organism evidence="2 3">
    <name type="scientific">Mucilaginibacter angelicae</name>
    <dbReference type="NCBI Taxonomy" id="869718"/>
    <lineage>
        <taxon>Bacteria</taxon>
        <taxon>Pseudomonadati</taxon>
        <taxon>Bacteroidota</taxon>
        <taxon>Sphingobacteriia</taxon>
        <taxon>Sphingobacteriales</taxon>
        <taxon>Sphingobacteriaceae</taxon>
        <taxon>Mucilaginibacter</taxon>
    </lineage>
</organism>
<gene>
    <name evidence="2" type="ORF">ACFFGT_00635</name>
</gene>
<reference evidence="2 3" key="1">
    <citation type="submission" date="2024-09" db="EMBL/GenBank/DDBJ databases">
        <authorList>
            <person name="Sun Q."/>
            <person name="Mori K."/>
        </authorList>
    </citation>
    <scope>NUCLEOTIDE SEQUENCE [LARGE SCALE GENOMIC DNA]</scope>
    <source>
        <strain evidence="2 3">NCAIM B.02415</strain>
    </source>
</reference>
<dbReference type="Proteomes" id="UP001589828">
    <property type="component" value="Unassembled WGS sequence"/>
</dbReference>
<evidence type="ECO:0000256" key="1">
    <source>
        <dbReference type="SAM" id="Coils"/>
    </source>
</evidence>
<dbReference type="RefSeq" id="WP_377020553.1">
    <property type="nucleotide sequence ID" value="NZ_JBHLTS010000004.1"/>
</dbReference>
<protein>
    <recommendedName>
        <fullName evidence="4">Lipoprotein</fullName>
    </recommendedName>
</protein>
<evidence type="ECO:0008006" key="4">
    <source>
        <dbReference type="Google" id="ProtNLM"/>
    </source>
</evidence>
<sequence>MKPIRKTIAISTGLFLLALFFVLCNCSSIYAMRSHKLSADSNLRVEKVREVLLSQQLFVVKLSKVKSPKKTSSKKVNVNFKAELRDAFMITRYDNGKSNTELSWTMCPNGVCPVPGTYKIGTPEYKQLDLVIARAKQANAKSQKELNALRAGER</sequence>
<evidence type="ECO:0000313" key="2">
    <source>
        <dbReference type="EMBL" id="MFC0512676.1"/>
    </source>
</evidence>
<keyword evidence="1" id="KW-0175">Coiled coil</keyword>
<feature type="coiled-coil region" evidence="1">
    <location>
        <begin position="125"/>
        <end position="152"/>
    </location>
</feature>
<dbReference type="EMBL" id="JBHLTS010000004">
    <property type="protein sequence ID" value="MFC0512676.1"/>
    <property type="molecule type" value="Genomic_DNA"/>
</dbReference>
<evidence type="ECO:0000313" key="3">
    <source>
        <dbReference type="Proteomes" id="UP001589828"/>
    </source>
</evidence>
<proteinExistence type="predicted"/>
<comment type="caution">
    <text evidence="2">The sequence shown here is derived from an EMBL/GenBank/DDBJ whole genome shotgun (WGS) entry which is preliminary data.</text>
</comment>
<keyword evidence="3" id="KW-1185">Reference proteome</keyword>
<accession>A0ABV6KZ56</accession>